<comment type="caution">
    <text evidence="10">The sequence shown here is derived from an EMBL/GenBank/DDBJ whole genome shotgun (WGS) entry which is preliminary data.</text>
</comment>
<proteinExistence type="inferred from homology"/>
<dbReference type="Proteomes" id="UP000218744">
    <property type="component" value="Unassembled WGS sequence"/>
</dbReference>
<dbReference type="Gene3D" id="1.20.1740.10">
    <property type="entry name" value="Amino acid/polyamine transporter I"/>
    <property type="match status" value="1"/>
</dbReference>
<evidence type="ECO:0000256" key="5">
    <source>
        <dbReference type="ARBA" id="ARBA00022692"/>
    </source>
</evidence>
<comment type="subcellular location">
    <subcellularLocation>
        <location evidence="1">Cell membrane</location>
        <topology evidence="1">Multi-pass membrane protein</topology>
    </subcellularLocation>
</comment>
<dbReference type="InterPro" id="IPR050367">
    <property type="entry name" value="APC_superfamily"/>
</dbReference>
<dbReference type="InterPro" id="IPR004754">
    <property type="entry name" value="Amino_acid_antiprt"/>
</dbReference>
<protein>
    <submittedName>
        <fullName evidence="10">Amino acid APC transporter</fullName>
    </submittedName>
</protein>
<keyword evidence="4" id="KW-1003">Cell membrane</keyword>
<keyword evidence="3" id="KW-0813">Transport</keyword>
<feature type="transmembrane region" description="Helical" evidence="9">
    <location>
        <begin position="420"/>
        <end position="436"/>
    </location>
</feature>
<dbReference type="EMBL" id="JXKA01000002">
    <property type="protein sequence ID" value="PCS14102.1"/>
    <property type="molecule type" value="Genomic_DNA"/>
</dbReference>
<dbReference type="NCBIfam" id="TIGR00905">
    <property type="entry name" value="2A0302"/>
    <property type="match status" value="1"/>
</dbReference>
<dbReference type="GO" id="GO:0005886">
    <property type="term" value="C:plasma membrane"/>
    <property type="evidence" value="ECO:0007669"/>
    <property type="project" value="UniProtKB-SubCell"/>
</dbReference>
<dbReference type="InterPro" id="IPR002293">
    <property type="entry name" value="AA/rel_permease1"/>
</dbReference>
<feature type="transmembrane region" description="Helical" evidence="9">
    <location>
        <begin position="53"/>
        <end position="75"/>
    </location>
</feature>
<dbReference type="PANTHER" id="PTHR42770:SF4">
    <property type="entry name" value="ARGININE_ORNITHINE ANTIPORTER-RELATED"/>
    <property type="match status" value="1"/>
</dbReference>
<feature type="transmembrane region" description="Helical" evidence="9">
    <location>
        <begin position="505"/>
        <end position="525"/>
    </location>
</feature>
<evidence type="ECO:0000256" key="9">
    <source>
        <dbReference type="SAM" id="Phobius"/>
    </source>
</evidence>
<comment type="similarity">
    <text evidence="2">Belongs to the amino acid-polyamine-organocation (APC) superfamily. Basic amino acid/polyamine antiporter (APA) (TC 2.A.3.2) family.</text>
</comment>
<feature type="transmembrane region" description="Helical" evidence="9">
    <location>
        <begin position="305"/>
        <end position="330"/>
    </location>
</feature>
<evidence type="ECO:0000256" key="1">
    <source>
        <dbReference type="ARBA" id="ARBA00004651"/>
    </source>
</evidence>
<evidence type="ECO:0000313" key="11">
    <source>
        <dbReference type="Proteomes" id="UP000218744"/>
    </source>
</evidence>
<evidence type="ECO:0000256" key="7">
    <source>
        <dbReference type="ARBA" id="ARBA00022989"/>
    </source>
</evidence>
<feature type="transmembrane region" description="Helical" evidence="9">
    <location>
        <begin position="388"/>
        <end position="408"/>
    </location>
</feature>
<feature type="transmembrane region" description="Helical" evidence="9">
    <location>
        <begin position="96"/>
        <end position="118"/>
    </location>
</feature>
<feature type="transmembrane region" description="Helical" evidence="9">
    <location>
        <begin position="442"/>
        <end position="459"/>
    </location>
</feature>
<reference evidence="10 11" key="1">
    <citation type="submission" date="2014-12" db="EMBL/GenBank/DDBJ databases">
        <title>Draft genome sequences of 10 type strains of Lactococcus.</title>
        <authorList>
            <person name="Sun Z."/>
            <person name="Zhong Z."/>
            <person name="Liu W."/>
            <person name="Zhang W."/>
            <person name="Zhang H."/>
        </authorList>
    </citation>
    <scope>NUCLEOTIDE SEQUENCE [LARGE SCALE GENOMIC DNA]</scope>
    <source>
        <strain evidence="10 11">DSM 20450</strain>
    </source>
</reference>
<feature type="transmembrane region" description="Helical" evidence="9">
    <location>
        <begin position="138"/>
        <end position="158"/>
    </location>
</feature>
<dbReference type="AlphaFoldDB" id="A0A2A5SKU9"/>
<dbReference type="PANTHER" id="PTHR42770">
    <property type="entry name" value="AMINO ACID TRANSPORTER-RELATED"/>
    <property type="match status" value="1"/>
</dbReference>
<organism evidence="10 11">
    <name type="scientific">Lactococcus lactis subsp. hordniae</name>
    <dbReference type="NCBI Taxonomy" id="203404"/>
    <lineage>
        <taxon>Bacteria</taxon>
        <taxon>Bacillati</taxon>
        <taxon>Bacillota</taxon>
        <taxon>Bacilli</taxon>
        <taxon>Lactobacillales</taxon>
        <taxon>Streptococcaceae</taxon>
        <taxon>Lactococcus</taxon>
    </lineage>
</organism>
<evidence type="ECO:0000256" key="8">
    <source>
        <dbReference type="ARBA" id="ARBA00023136"/>
    </source>
</evidence>
<feature type="transmembrane region" description="Helical" evidence="9">
    <location>
        <begin position="21"/>
        <end position="41"/>
    </location>
</feature>
<evidence type="ECO:0000256" key="2">
    <source>
        <dbReference type="ARBA" id="ARBA00008220"/>
    </source>
</evidence>
<keyword evidence="7 9" id="KW-1133">Transmembrane helix</keyword>
<evidence type="ECO:0000313" key="10">
    <source>
        <dbReference type="EMBL" id="PCS14102.1"/>
    </source>
</evidence>
<feature type="transmembrane region" description="Helical" evidence="9">
    <location>
        <begin position="363"/>
        <end position="382"/>
    </location>
</feature>
<dbReference type="GO" id="GO:0022857">
    <property type="term" value="F:transmembrane transporter activity"/>
    <property type="evidence" value="ECO:0007669"/>
    <property type="project" value="InterPro"/>
</dbReference>
<evidence type="ECO:0000256" key="6">
    <source>
        <dbReference type="ARBA" id="ARBA00022970"/>
    </source>
</evidence>
<keyword evidence="5 9" id="KW-0812">Transmembrane</keyword>
<keyword evidence="6" id="KW-0029">Amino-acid transport</keyword>
<evidence type="ECO:0000256" key="4">
    <source>
        <dbReference type="ARBA" id="ARBA00022475"/>
    </source>
</evidence>
<sequence>MTVEITERIDMDAENKKGIGLAALVAIIVSGAIGGGVFNLSNDLATNASPGGVVISWIVIGFGILMLVLSLNHLVVNKPELSGVSDYARAGFGNMVGFISGWGYWLSAWAGNIAFAVLMMTSVDYFFPGVFQAKNGSLTILSVIVVSIVSWGLTLLVMRGVEGAAAINAIVLVAKLIPLFVFVIAGIVTFKAGVFSAHFWQNFVANTNADGVIKSLTWSNMTGGDLFSQVKGSLMVMIWVFVGIEGAAMMGDRAKRKSDAGKASILGLIALLVIYILLSLLPFGFMSQQELANTGQPGLVHILNAMVGGWGGSLMAIGLVISLLGAWLSWTMLPVEATQQLSEQKLLPSWFGKLNDKGAPKNSLLLTQLIVQIFLIVTYFVADAYNVFVYLCTAVIMICYALVGIYLFKLGIQEKKTSNIIIGFIAAAFQILALYYSGWQFVWLSLILYAVGFILYALGKKEYGTKMSTAELIATFVLTVLGILAVFGVYGNWLGLQDALGIDGNTLLVAVVPLIVVTFIVYFVVRSDINKKEIKN</sequence>
<dbReference type="Pfam" id="PF13520">
    <property type="entry name" value="AA_permease_2"/>
    <property type="match status" value="1"/>
</dbReference>
<feature type="transmembrane region" description="Helical" evidence="9">
    <location>
        <begin position="263"/>
        <end position="285"/>
    </location>
</feature>
<name>A0A2A5SKU9_LACLH</name>
<feature type="transmembrane region" description="Helical" evidence="9">
    <location>
        <begin position="471"/>
        <end position="493"/>
    </location>
</feature>
<dbReference type="PIRSF" id="PIRSF006060">
    <property type="entry name" value="AA_transporter"/>
    <property type="match status" value="1"/>
</dbReference>
<feature type="transmembrane region" description="Helical" evidence="9">
    <location>
        <begin position="165"/>
        <end position="190"/>
    </location>
</feature>
<accession>A0A2A5SKU9</accession>
<dbReference type="GO" id="GO:0006865">
    <property type="term" value="P:amino acid transport"/>
    <property type="evidence" value="ECO:0007669"/>
    <property type="project" value="UniProtKB-KW"/>
</dbReference>
<feature type="transmembrane region" description="Helical" evidence="9">
    <location>
        <begin position="232"/>
        <end position="251"/>
    </location>
</feature>
<keyword evidence="8 9" id="KW-0472">Membrane</keyword>
<gene>
    <name evidence="10" type="ORF">RU90_GL000972</name>
</gene>
<evidence type="ECO:0000256" key="3">
    <source>
        <dbReference type="ARBA" id="ARBA00022448"/>
    </source>
</evidence>